<dbReference type="HOGENOM" id="CLU_2232743_0_0_9"/>
<proteinExistence type="predicted"/>
<protein>
    <submittedName>
        <fullName evidence="1">Uncharacterized protein</fullName>
    </submittedName>
</protein>
<dbReference type="Proteomes" id="UP000002939">
    <property type="component" value="Unassembled WGS sequence"/>
</dbReference>
<evidence type="ECO:0000313" key="1">
    <source>
        <dbReference type="EMBL" id="EEW92821.1"/>
    </source>
</evidence>
<dbReference type="EMBL" id="ACRF02000005">
    <property type="protein sequence ID" value="EEW92821.1"/>
    <property type="molecule type" value="Genomic_DNA"/>
</dbReference>
<comment type="caution">
    <text evidence="1">The sequence shown here is derived from an EMBL/GenBank/DDBJ whole genome shotgun (WGS) entry which is preliminary data.</text>
</comment>
<sequence>MEQYKKPFHSFIQPLLNSLQFPTESTSFTPVMPLIDVVETIHNSYYFKKEITLLFEQYNSKGELQQFTKKGIIKSCIQPNNHFVFLSEDLTMILNLEQVVSAIQV</sequence>
<dbReference type="STRING" id="626369.HMPREF0446_01302"/>
<name>D0BMW7_9LACT</name>
<accession>D0BMW7</accession>
<reference evidence="1" key="2">
    <citation type="submission" date="2011-10" db="EMBL/GenBank/DDBJ databases">
        <title>The Genome Sequence of Granulicatella elegans ATCC 700633.</title>
        <authorList>
            <consortium name="The Broad Institute Genome Sequencing Platform"/>
            <consortium name="The Broad Institute Genome Sequencing Center for Infectious Disease"/>
            <person name="Earl A."/>
            <person name="Ward D."/>
            <person name="Feldgarden M."/>
            <person name="Gevers D."/>
            <person name="Sibley C.D."/>
            <person name="Field T.R."/>
            <person name="Grinwis M."/>
            <person name="Eshaghurshan C.S."/>
            <person name="Surette M.G."/>
            <person name="Young S.K."/>
            <person name="Zeng Q."/>
            <person name="Gargeya S."/>
            <person name="Fitzgerald M."/>
            <person name="Haas B."/>
            <person name="Abouelleil A."/>
            <person name="Alvarado L."/>
            <person name="Arachchi H.M."/>
            <person name="Berlin A."/>
            <person name="Brown A."/>
            <person name="Chapman S.B."/>
            <person name="Chen Z."/>
            <person name="Dunbar C."/>
            <person name="Freedman E."/>
            <person name="Gearin G."/>
            <person name="Goldberg J."/>
            <person name="Griggs A."/>
            <person name="Gujja S."/>
            <person name="Heiman D."/>
            <person name="Howarth C."/>
            <person name="Larson L."/>
            <person name="Lui A."/>
            <person name="MacDonald P.J.P."/>
            <person name="Montmayeur A."/>
            <person name="Murphy C."/>
            <person name="Neiman D."/>
            <person name="Pearson M."/>
            <person name="Priest M."/>
            <person name="Roberts A."/>
            <person name="Saif S."/>
            <person name="Shea T."/>
            <person name="Shenoy N."/>
            <person name="Sisk P."/>
            <person name="Stolte C."/>
            <person name="Sykes S."/>
            <person name="Wortman J."/>
            <person name="Nusbaum C."/>
            <person name="Birren B."/>
        </authorList>
    </citation>
    <scope>NUCLEOTIDE SEQUENCE [LARGE SCALE GENOMIC DNA]</scope>
    <source>
        <strain evidence="1">ATCC 700633</strain>
    </source>
</reference>
<organism evidence="1 2">
    <name type="scientific">Granulicatella elegans ATCC 700633</name>
    <dbReference type="NCBI Taxonomy" id="626369"/>
    <lineage>
        <taxon>Bacteria</taxon>
        <taxon>Bacillati</taxon>
        <taxon>Bacillota</taxon>
        <taxon>Bacilli</taxon>
        <taxon>Lactobacillales</taxon>
        <taxon>Carnobacteriaceae</taxon>
        <taxon>Granulicatella</taxon>
    </lineage>
</organism>
<dbReference type="OrthoDB" id="2339596at2"/>
<keyword evidence="2" id="KW-1185">Reference proteome</keyword>
<dbReference type="AlphaFoldDB" id="D0BMW7"/>
<reference evidence="1" key="1">
    <citation type="submission" date="2009-09" db="EMBL/GenBank/DDBJ databases">
        <authorList>
            <consortium name="The Broad Institute Genome Sequencing Platform"/>
            <person name="Ward D."/>
            <person name="Feldgarden M."/>
            <person name="Earl A."/>
            <person name="Young S.K."/>
            <person name="Zeng Q."/>
            <person name="Koehrsen M."/>
            <person name="Alvarado L."/>
            <person name="Berlin A."/>
            <person name="Bochicchio J."/>
            <person name="Borenstein D."/>
            <person name="Chapman S.B."/>
            <person name="Chen Z."/>
            <person name="Engels R."/>
            <person name="Freedman E."/>
            <person name="Gellesch M."/>
            <person name="Goldberg J."/>
            <person name="Griggs A."/>
            <person name="Gujja S."/>
            <person name="Heilman E."/>
            <person name="Heiman D."/>
            <person name="Hepburn T."/>
            <person name="Howarth C."/>
            <person name="Jen D."/>
            <person name="Larson L."/>
            <person name="Lewis B."/>
            <person name="Mehta T."/>
            <person name="Park D."/>
            <person name="Pearson M."/>
            <person name="Roberts A."/>
            <person name="Saif S."/>
            <person name="Shea T."/>
            <person name="Shenoy N."/>
            <person name="Sisk P."/>
            <person name="Stolte C."/>
            <person name="Sykes S."/>
            <person name="Thomson T."/>
            <person name="Walk T."/>
            <person name="White J."/>
            <person name="Yandava C."/>
            <person name="Sibley C.D."/>
            <person name="Field T.R."/>
            <person name="Grinwis M."/>
            <person name="Eshaghurshan C.S."/>
            <person name="Surette M.G."/>
            <person name="Haas B."/>
            <person name="Nusbaum C."/>
            <person name="Birren B."/>
        </authorList>
    </citation>
    <scope>NUCLEOTIDE SEQUENCE [LARGE SCALE GENOMIC DNA]</scope>
    <source>
        <strain evidence="1">ATCC 700633</strain>
    </source>
</reference>
<dbReference type="RefSeq" id="WP_006703579.1">
    <property type="nucleotide sequence ID" value="NZ_KI391971.1"/>
</dbReference>
<evidence type="ECO:0000313" key="2">
    <source>
        <dbReference type="Proteomes" id="UP000002939"/>
    </source>
</evidence>
<gene>
    <name evidence="1" type="ORF">HMPREF0446_01302</name>
</gene>